<dbReference type="Proteomes" id="UP001172386">
    <property type="component" value="Unassembled WGS sequence"/>
</dbReference>
<protein>
    <submittedName>
        <fullName evidence="1">Uncharacterized protein</fullName>
    </submittedName>
</protein>
<evidence type="ECO:0000313" key="2">
    <source>
        <dbReference type="Proteomes" id="UP001172386"/>
    </source>
</evidence>
<sequence length="372" mass="42368">MIKKCRTKLAKEEDAVRNATSDLMTPANAFETHVGHFWSTLNTRDYMRARFDLADTTRRLGTLDGVQQALAHLRDMLRLCRGDNMGVRDLIPTIMLQLDQDQECYDFVKWYETEGQRNDYNWRDMDLPFLDVKDANVLESVDFIDRQYGGVHHISAIMLLKLKLLVDILNIKLTRKVLSGRLPVELRRKVELAVIRSPLSVDLRKKSYLELVAVQGTLEGHVKQLARVLNNTNEHFFHGLLNADEYLSTPPQMYSPGSVEEVQLALQYGIAAWWQTEGVLELLLSATVCAGKDSVDEIAGMMRSSTFKKNPGSSRGREELLEDVSINRMWGYLDWAVEDAGSLAAERPSDQHVKRLRTLATEEEDGVNDELD</sequence>
<gene>
    <name evidence="1" type="ORF">H2198_000157</name>
</gene>
<keyword evidence="2" id="KW-1185">Reference proteome</keyword>
<dbReference type="EMBL" id="JAPDRQ010000002">
    <property type="protein sequence ID" value="KAJ9664506.1"/>
    <property type="molecule type" value="Genomic_DNA"/>
</dbReference>
<evidence type="ECO:0000313" key="1">
    <source>
        <dbReference type="EMBL" id="KAJ9664506.1"/>
    </source>
</evidence>
<accession>A0ACC3AL10</accession>
<proteinExistence type="predicted"/>
<comment type="caution">
    <text evidence="1">The sequence shown here is derived from an EMBL/GenBank/DDBJ whole genome shotgun (WGS) entry which is preliminary data.</text>
</comment>
<name>A0ACC3AL10_9EURO</name>
<organism evidence="1 2">
    <name type="scientific">Neophaeococcomyces mojaviensis</name>
    <dbReference type="NCBI Taxonomy" id="3383035"/>
    <lineage>
        <taxon>Eukaryota</taxon>
        <taxon>Fungi</taxon>
        <taxon>Dikarya</taxon>
        <taxon>Ascomycota</taxon>
        <taxon>Pezizomycotina</taxon>
        <taxon>Eurotiomycetes</taxon>
        <taxon>Chaetothyriomycetidae</taxon>
        <taxon>Chaetothyriales</taxon>
        <taxon>Chaetothyriales incertae sedis</taxon>
        <taxon>Neophaeococcomyces</taxon>
    </lineage>
</organism>
<reference evidence="1" key="1">
    <citation type="submission" date="2022-10" db="EMBL/GenBank/DDBJ databases">
        <title>Culturing micro-colonial fungi from biological soil crusts in the Mojave desert and describing Neophaeococcomyces mojavensis, and introducing the new genera and species Taxawa tesnikishii.</title>
        <authorList>
            <person name="Kurbessoian T."/>
            <person name="Stajich J.E."/>
        </authorList>
    </citation>
    <scope>NUCLEOTIDE SEQUENCE</scope>
    <source>
        <strain evidence="1">JES_112</strain>
    </source>
</reference>